<dbReference type="STRING" id="1070319.CAGGBEG34_210016"/>
<keyword evidence="4" id="KW-1185">Reference proteome</keyword>
<sequence length="119" mass="13588">MTQCAASKARAPDRELNQLYLDIRKQYRDDPVFLNALRRAQRAWIRFRETQIKMKYPEAPDAYGSSFSMCRNGYLEALTRARTATLKEWQSGAEEGDVCAGSIRHQAAENAGEEKAKSR</sequence>
<dbReference type="Proteomes" id="UP000054051">
    <property type="component" value="Unassembled WGS sequence"/>
</dbReference>
<evidence type="ECO:0000313" key="4">
    <source>
        <dbReference type="Proteomes" id="UP000054051"/>
    </source>
</evidence>
<reference evidence="3 4" key="1">
    <citation type="submission" date="2011-08" db="EMBL/GenBank/DDBJ databases">
        <title>The genome of the obligate endobacterium of an arbuscular mycorrhizal fungus reveals an interphylum network of nutritional interactions.</title>
        <authorList>
            <person name="Ghignone S."/>
            <person name="Salvioli A."/>
            <person name="Anca I."/>
            <person name="Lumini E."/>
            <person name="Ortu G."/>
            <person name="Petiti L."/>
            <person name="Cruveiller S."/>
            <person name="Bianciotto V."/>
            <person name="Piffanelli P."/>
            <person name="Lanfranco L."/>
            <person name="Bonfante P."/>
        </authorList>
    </citation>
    <scope>NUCLEOTIDE SEQUENCE [LARGE SCALE GENOMIC DNA]</scope>
    <source>
        <strain evidence="3 4">BEG34</strain>
    </source>
</reference>
<name>G2J8Q9_9BURK</name>
<dbReference type="Gene3D" id="1.20.1270.180">
    <property type="match status" value="1"/>
</dbReference>
<evidence type="ECO:0000313" key="3">
    <source>
        <dbReference type="EMBL" id="CCD29156.1"/>
    </source>
</evidence>
<feature type="region of interest" description="Disordered" evidence="1">
    <location>
        <begin position="93"/>
        <end position="119"/>
    </location>
</feature>
<evidence type="ECO:0000256" key="1">
    <source>
        <dbReference type="SAM" id="MobiDB-lite"/>
    </source>
</evidence>
<proteinExistence type="predicted"/>
<dbReference type="eggNOG" id="COG3755">
    <property type="taxonomic scope" value="Bacteria"/>
</dbReference>
<evidence type="ECO:0000259" key="2">
    <source>
        <dbReference type="Pfam" id="PF07007"/>
    </source>
</evidence>
<gene>
    <name evidence="3" type="ORF">CAGGBEG34_210016</name>
</gene>
<dbReference type="InterPro" id="IPR009739">
    <property type="entry name" value="LprI-like_N"/>
</dbReference>
<accession>G2J8Q9</accession>
<dbReference type="AlphaFoldDB" id="G2J8Q9"/>
<dbReference type="Pfam" id="PF07007">
    <property type="entry name" value="LprI"/>
    <property type="match status" value="1"/>
</dbReference>
<protein>
    <recommendedName>
        <fullName evidence="2">Lysozyme inhibitor LprI-like N-terminal domain-containing protein</fullName>
    </recommendedName>
</protein>
<feature type="domain" description="Lysozyme inhibitor LprI-like N-terminal" evidence="2">
    <location>
        <begin position="1"/>
        <end position="86"/>
    </location>
</feature>
<organism evidence="3 4">
    <name type="scientific">Candidatus Glomeribacter gigasporarum BEG34</name>
    <dbReference type="NCBI Taxonomy" id="1070319"/>
    <lineage>
        <taxon>Bacteria</taxon>
        <taxon>Pseudomonadati</taxon>
        <taxon>Pseudomonadota</taxon>
        <taxon>Betaproteobacteria</taxon>
        <taxon>Burkholderiales</taxon>
        <taxon>Burkholderiaceae</taxon>
        <taxon>Candidatus Glomeribacter</taxon>
    </lineage>
</organism>
<dbReference type="EMBL" id="CAFB01000038">
    <property type="protein sequence ID" value="CCD29156.1"/>
    <property type="molecule type" value="Genomic_DNA"/>
</dbReference>
<comment type="caution">
    <text evidence="3">The sequence shown here is derived from an EMBL/GenBank/DDBJ whole genome shotgun (WGS) entry which is preliminary data.</text>
</comment>